<evidence type="ECO:0000256" key="1">
    <source>
        <dbReference type="SAM" id="SignalP"/>
    </source>
</evidence>
<feature type="signal peptide" evidence="1">
    <location>
        <begin position="1"/>
        <end position="16"/>
    </location>
</feature>
<evidence type="ECO:0000313" key="3">
    <source>
        <dbReference type="Proteomes" id="UP000054321"/>
    </source>
</evidence>
<sequence length="457" mass="48120">MLQFAPLICLASLVTATITISDPSDTINPANWAADNALLADFNIQPVLYQTEAIVGPYSYSDKDLSISHASLTVNANDTSVLIIANGSNIDVSYTDIVKFGYCSNLFQASFYGLNAAVNVANDSIARFSNVNVTVHHGAAGIYSYGSGTTVYVDNAWLYSSGPTSHGLYASGNGTIYANNVNHYSGGNRCSSFSGDNPAGYVHVTDAVAHTDGIGSAICYALGLCNMTNVIGHASHAPVTFSDGPQTTIWKNSDVTAGLLAGVVLFSSQTRVSGASVTFDNSKLTVLGKTMPSIWMGNLIGTATIISSQFNNSASGLLAVANYSQVTQDFDYYAGYPDNNNLLPAQLTLLVQDSGLSGDIVAYNGSSIGLDLASYSSWAGKAYSGYGTSYLAISLDKTSSWTLTGTTYLQNFTDSDKSLSNIKSNGFDIEYNKTSIANKGWGGRSYKLPGGGQLRPK</sequence>
<dbReference type="Proteomes" id="UP000054321">
    <property type="component" value="Unassembled WGS sequence"/>
</dbReference>
<reference evidence="2 3" key="1">
    <citation type="submission" date="2014-04" db="EMBL/GenBank/DDBJ databases">
        <authorList>
            <consortium name="DOE Joint Genome Institute"/>
            <person name="Kuo A."/>
            <person name="Martino E."/>
            <person name="Perotto S."/>
            <person name="Kohler A."/>
            <person name="Nagy L.G."/>
            <person name="Floudas D."/>
            <person name="Copeland A."/>
            <person name="Barry K.W."/>
            <person name="Cichocki N."/>
            <person name="Veneault-Fourrey C."/>
            <person name="LaButti K."/>
            <person name="Lindquist E.A."/>
            <person name="Lipzen A."/>
            <person name="Lundell T."/>
            <person name="Morin E."/>
            <person name="Murat C."/>
            <person name="Sun H."/>
            <person name="Tunlid A."/>
            <person name="Henrissat B."/>
            <person name="Grigoriev I.V."/>
            <person name="Hibbett D.S."/>
            <person name="Martin F."/>
            <person name="Nordberg H.P."/>
            <person name="Cantor M.N."/>
            <person name="Hua S.X."/>
        </authorList>
    </citation>
    <scope>NUCLEOTIDE SEQUENCE [LARGE SCALE GENOMIC DNA]</scope>
    <source>
        <strain evidence="2 3">Zn</strain>
    </source>
</reference>
<dbReference type="EMBL" id="KN832880">
    <property type="protein sequence ID" value="KIM98375.1"/>
    <property type="molecule type" value="Genomic_DNA"/>
</dbReference>
<organism evidence="2 3">
    <name type="scientific">Oidiodendron maius (strain Zn)</name>
    <dbReference type="NCBI Taxonomy" id="913774"/>
    <lineage>
        <taxon>Eukaryota</taxon>
        <taxon>Fungi</taxon>
        <taxon>Dikarya</taxon>
        <taxon>Ascomycota</taxon>
        <taxon>Pezizomycotina</taxon>
        <taxon>Leotiomycetes</taxon>
        <taxon>Leotiomycetes incertae sedis</taxon>
        <taxon>Myxotrichaceae</taxon>
        <taxon>Oidiodendron</taxon>
    </lineage>
</organism>
<proteinExistence type="predicted"/>
<protein>
    <recommendedName>
        <fullName evidence="4">Right handed beta helix domain-containing protein</fullName>
    </recommendedName>
</protein>
<dbReference type="SUPFAM" id="SSF51126">
    <property type="entry name" value="Pectin lyase-like"/>
    <property type="match status" value="1"/>
</dbReference>
<reference evidence="3" key="2">
    <citation type="submission" date="2015-01" db="EMBL/GenBank/DDBJ databases">
        <title>Evolutionary Origins and Diversification of the Mycorrhizal Mutualists.</title>
        <authorList>
            <consortium name="DOE Joint Genome Institute"/>
            <consortium name="Mycorrhizal Genomics Consortium"/>
            <person name="Kohler A."/>
            <person name="Kuo A."/>
            <person name="Nagy L.G."/>
            <person name="Floudas D."/>
            <person name="Copeland A."/>
            <person name="Barry K.W."/>
            <person name="Cichocki N."/>
            <person name="Veneault-Fourrey C."/>
            <person name="LaButti K."/>
            <person name="Lindquist E.A."/>
            <person name="Lipzen A."/>
            <person name="Lundell T."/>
            <person name="Morin E."/>
            <person name="Murat C."/>
            <person name="Riley R."/>
            <person name="Ohm R."/>
            <person name="Sun H."/>
            <person name="Tunlid A."/>
            <person name="Henrissat B."/>
            <person name="Grigoriev I.V."/>
            <person name="Hibbett D.S."/>
            <person name="Martin F."/>
        </authorList>
    </citation>
    <scope>NUCLEOTIDE SEQUENCE [LARGE SCALE GENOMIC DNA]</scope>
    <source>
        <strain evidence="3">Zn</strain>
    </source>
</reference>
<dbReference type="STRING" id="913774.A0A0C3GQQ0"/>
<dbReference type="InterPro" id="IPR011050">
    <property type="entry name" value="Pectin_lyase_fold/virulence"/>
</dbReference>
<dbReference type="HOGENOM" id="CLU_047576_0_0_1"/>
<evidence type="ECO:0000313" key="2">
    <source>
        <dbReference type="EMBL" id="KIM98375.1"/>
    </source>
</evidence>
<feature type="chain" id="PRO_5002164995" description="Right handed beta helix domain-containing protein" evidence="1">
    <location>
        <begin position="17"/>
        <end position="457"/>
    </location>
</feature>
<keyword evidence="3" id="KW-1185">Reference proteome</keyword>
<dbReference type="OrthoDB" id="10018600at2759"/>
<accession>A0A0C3GQQ0</accession>
<name>A0A0C3GQQ0_OIDMZ</name>
<evidence type="ECO:0008006" key="4">
    <source>
        <dbReference type="Google" id="ProtNLM"/>
    </source>
</evidence>
<keyword evidence="1" id="KW-0732">Signal</keyword>
<gene>
    <name evidence="2" type="ORF">OIDMADRAFT_128785</name>
</gene>
<dbReference type="AlphaFoldDB" id="A0A0C3GQQ0"/>
<dbReference type="InParanoid" id="A0A0C3GQQ0"/>